<accession>X0QQF6</accession>
<dbReference type="Pfam" id="PF01969">
    <property type="entry name" value="Ni_insertion"/>
    <property type="match status" value="1"/>
</dbReference>
<dbReference type="OrthoDB" id="9765625at2"/>
<dbReference type="Gene3D" id="3.30.70.1380">
    <property type="entry name" value="Transcriptional regulatory protein pf0864 domain like"/>
    <property type="match status" value="1"/>
</dbReference>
<sequence>MRKKKRQPLTQKVVTDNQDDILMISANIDDQTPEMLAPVMPLLLEQGAYDVFFSGIQMKKNRPGIELNVLVDPGDQEAMIYTILKHTSTMGVRLQTWQRRIMRRHFETLTTSLGPVRIKVARYQDITKKTPEYEDCQKIAVAKHLTLQQVYQAVYQNL</sequence>
<keyword evidence="1" id="KW-0533">Nickel</keyword>
<dbReference type="eggNOG" id="COG1641">
    <property type="taxonomic scope" value="Bacteria"/>
</dbReference>
<keyword evidence="3" id="KW-1185">Reference proteome</keyword>
<dbReference type="InterPro" id="IPR002822">
    <property type="entry name" value="Ni_insertion"/>
</dbReference>
<evidence type="ECO:0000313" key="3">
    <source>
        <dbReference type="Proteomes" id="UP000051236"/>
    </source>
</evidence>
<dbReference type="PANTHER" id="PTHR36566:SF1">
    <property type="entry name" value="PYRIDINIUM-3,5-BISTHIOCARBOXYLIC ACID MONONUCLEOTIDE NICKEL INSERTION PROTEIN"/>
    <property type="match status" value="1"/>
</dbReference>
<dbReference type="RefSeq" id="WP_081763139.1">
    <property type="nucleotide sequence ID" value="NZ_AZGA01000087.1"/>
</dbReference>
<proteinExistence type="predicted"/>
<gene>
    <name evidence="2" type="ORF">FC83_GL001484</name>
</gene>
<comment type="caution">
    <text evidence="2">The sequence shown here is derived from an EMBL/GenBank/DDBJ whole genome shotgun (WGS) entry which is preliminary data.</text>
</comment>
<dbReference type="Proteomes" id="UP000051236">
    <property type="component" value="Unassembled WGS sequence"/>
</dbReference>
<evidence type="ECO:0000313" key="2">
    <source>
        <dbReference type="EMBL" id="KRM30923.1"/>
    </source>
</evidence>
<dbReference type="PANTHER" id="PTHR36566">
    <property type="entry name" value="NICKEL INSERTION PROTEIN-RELATED"/>
    <property type="match status" value="1"/>
</dbReference>
<organism evidence="2 3">
    <name type="scientific">Agrilactobacillus composti DSM 18527 = JCM 14202</name>
    <dbReference type="NCBI Taxonomy" id="1423734"/>
    <lineage>
        <taxon>Bacteria</taxon>
        <taxon>Bacillati</taxon>
        <taxon>Bacillota</taxon>
        <taxon>Bacilli</taxon>
        <taxon>Lactobacillales</taxon>
        <taxon>Lactobacillaceae</taxon>
        <taxon>Agrilactobacillus</taxon>
    </lineage>
</organism>
<dbReference type="AlphaFoldDB" id="X0QQF6"/>
<name>X0QQF6_9LACO</name>
<dbReference type="Gene3D" id="3.10.20.300">
    <property type="entry name" value="mk0293 like domain"/>
    <property type="match status" value="1"/>
</dbReference>
<dbReference type="STRING" id="1423734.FC83_GL001484"/>
<dbReference type="PATRIC" id="fig|1423734.3.peg.1502"/>
<protein>
    <submittedName>
        <fullName evidence="2">Uncharacterized protein</fullName>
    </submittedName>
</protein>
<reference evidence="2 3" key="1">
    <citation type="journal article" date="2015" name="Genome Announc.">
        <title>Expanding the biotechnology potential of lactobacilli through comparative genomics of 213 strains and associated genera.</title>
        <authorList>
            <person name="Sun Z."/>
            <person name="Harris H.M."/>
            <person name="McCann A."/>
            <person name="Guo C."/>
            <person name="Argimon S."/>
            <person name="Zhang W."/>
            <person name="Yang X."/>
            <person name="Jeffery I.B."/>
            <person name="Cooney J.C."/>
            <person name="Kagawa T.F."/>
            <person name="Liu W."/>
            <person name="Song Y."/>
            <person name="Salvetti E."/>
            <person name="Wrobel A."/>
            <person name="Rasinkangas P."/>
            <person name="Parkhill J."/>
            <person name="Rea M.C."/>
            <person name="O'Sullivan O."/>
            <person name="Ritari J."/>
            <person name="Douillard F.P."/>
            <person name="Paul Ross R."/>
            <person name="Yang R."/>
            <person name="Briner A.E."/>
            <person name="Felis G.E."/>
            <person name="de Vos W.M."/>
            <person name="Barrangou R."/>
            <person name="Klaenhammer T.R."/>
            <person name="Caufield P.W."/>
            <person name="Cui Y."/>
            <person name="Zhang H."/>
            <person name="O'Toole P.W."/>
        </authorList>
    </citation>
    <scope>NUCLEOTIDE SEQUENCE [LARGE SCALE GENOMIC DNA]</scope>
    <source>
        <strain evidence="2 3">DSM 18527</strain>
    </source>
</reference>
<evidence type="ECO:0000256" key="1">
    <source>
        <dbReference type="ARBA" id="ARBA00022596"/>
    </source>
</evidence>
<dbReference type="EMBL" id="AZGA01000087">
    <property type="protein sequence ID" value="KRM30923.1"/>
    <property type="molecule type" value="Genomic_DNA"/>
</dbReference>